<dbReference type="PANTHER" id="PTHR10151">
    <property type="entry name" value="ECTONUCLEOTIDE PYROPHOSPHATASE/PHOSPHODIESTERASE"/>
    <property type="match status" value="1"/>
</dbReference>
<feature type="chain" id="PRO_5047449655" evidence="4">
    <location>
        <begin position="20"/>
        <end position="550"/>
    </location>
</feature>
<dbReference type="EMBL" id="JAKEVY010000001">
    <property type="protein sequence ID" value="MCF1713948.1"/>
    <property type="molecule type" value="Genomic_DNA"/>
</dbReference>
<dbReference type="Gene3D" id="3.30.1360.150">
    <property type="match status" value="1"/>
</dbReference>
<evidence type="ECO:0000313" key="5">
    <source>
        <dbReference type="EMBL" id="MCF1713948.1"/>
    </source>
</evidence>
<keyword evidence="6" id="KW-1185">Reference proteome</keyword>
<keyword evidence="1" id="KW-0597">Phosphoprotein</keyword>
<accession>A0ABS9BFV6</accession>
<dbReference type="PIRSF" id="PIRSF031924">
    <property type="entry name" value="Pi-irrepressible_AP"/>
    <property type="match status" value="1"/>
</dbReference>
<dbReference type="CDD" id="cd16016">
    <property type="entry name" value="AP-SPAP"/>
    <property type="match status" value="1"/>
</dbReference>
<dbReference type="NCBIfam" id="NF042991">
    <property type="entry name" value="alk_phos_PafA"/>
    <property type="match status" value="1"/>
</dbReference>
<dbReference type="InterPro" id="IPR002591">
    <property type="entry name" value="Phosphodiest/P_Trfase"/>
</dbReference>
<dbReference type="Gene3D" id="3.40.720.10">
    <property type="entry name" value="Alkaline Phosphatase, subunit A"/>
    <property type="match status" value="1"/>
</dbReference>
<dbReference type="SUPFAM" id="SSF53649">
    <property type="entry name" value="Alkaline phosphatase-like"/>
    <property type="match status" value="1"/>
</dbReference>
<dbReference type="RefSeq" id="WP_234864475.1">
    <property type="nucleotide sequence ID" value="NZ_JAKEVY010000001.1"/>
</dbReference>
<evidence type="ECO:0000256" key="2">
    <source>
        <dbReference type="ARBA" id="ARBA00022723"/>
    </source>
</evidence>
<keyword evidence="3 4" id="KW-0732">Signal</keyword>
<evidence type="ECO:0000256" key="4">
    <source>
        <dbReference type="SAM" id="SignalP"/>
    </source>
</evidence>
<evidence type="ECO:0000256" key="3">
    <source>
        <dbReference type="ARBA" id="ARBA00022729"/>
    </source>
</evidence>
<comment type="caution">
    <text evidence="5">The sequence shown here is derived from an EMBL/GenBank/DDBJ whole genome shotgun (WGS) entry which is preliminary data.</text>
</comment>
<dbReference type="Proteomes" id="UP001200145">
    <property type="component" value="Unassembled WGS sequence"/>
</dbReference>
<evidence type="ECO:0000256" key="1">
    <source>
        <dbReference type="ARBA" id="ARBA00022553"/>
    </source>
</evidence>
<protein>
    <submittedName>
        <fullName evidence="5">Alkaline phosphatase family protein</fullName>
    </submittedName>
</protein>
<dbReference type="PANTHER" id="PTHR10151:SF120">
    <property type="entry name" value="BIS(5'-ADENOSYL)-TRIPHOSPHATASE"/>
    <property type="match status" value="1"/>
</dbReference>
<feature type="signal peptide" evidence="4">
    <location>
        <begin position="1"/>
        <end position="19"/>
    </location>
</feature>
<organism evidence="5 6">
    <name type="scientific">Flavihumibacter fluminis</name>
    <dbReference type="NCBI Taxonomy" id="2909236"/>
    <lineage>
        <taxon>Bacteria</taxon>
        <taxon>Pseudomonadati</taxon>
        <taxon>Bacteroidota</taxon>
        <taxon>Chitinophagia</taxon>
        <taxon>Chitinophagales</taxon>
        <taxon>Chitinophagaceae</taxon>
        <taxon>Flavihumibacter</taxon>
    </lineage>
</organism>
<evidence type="ECO:0000313" key="6">
    <source>
        <dbReference type="Proteomes" id="UP001200145"/>
    </source>
</evidence>
<dbReference type="InterPro" id="IPR026263">
    <property type="entry name" value="Alkaline_phosphatase_prok"/>
</dbReference>
<reference evidence="5 6" key="1">
    <citation type="submission" date="2022-01" db="EMBL/GenBank/DDBJ databases">
        <title>Flavihumibacter sp. nov., isolated from sediment of a river.</title>
        <authorList>
            <person name="Liu H."/>
        </authorList>
    </citation>
    <scope>NUCLEOTIDE SEQUENCE [LARGE SCALE GENOMIC DNA]</scope>
    <source>
        <strain evidence="5 6">RY-1</strain>
    </source>
</reference>
<dbReference type="InterPro" id="IPR017850">
    <property type="entry name" value="Alkaline_phosphatase_core_sf"/>
</dbReference>
<name>A0ABS9BFV6_9BACT</name>
<proteinExistence type="predicted"/>
<dbReference type="Pfam" id="PF01663">
    <property type="entry name" value="Phosphodiest"/>
    <property type="match status" value="1"/>
</dbReference>
<sequence>MLQRFFVFCMATLASLNLAAQSTQKTGQASGISRPKLVIGLVVDQMRWDFLYRYQDRYLPNGGFNRLLKQGFSNENTFIPYAPTVTACGHSTIYTGSVPAITGIAGNAWYDQRQRRIVYCVEDNSVQTVGSSSKAGMMSPRNMHTTTIGDELKLATNFRSKVIGIAIKDRGGILPAGHTADGAYWYDGGTGNWITSTYYRNELPTWVKAFNDSKWVDKIYETGWNTLYPIDTYVNSERADKPYKSRPLGAKALAHPYDLKSMIGKNYGAISSTPYGNTMTLELAKAALKGEKLGKGSFTDMLTVSLSSPDYIGHSFGPNSVEVEDTYLRLDKDLGEFFDFLDKEIGKGQYLFFISADHGVAHIPGYMKDHKIPAGTFDDGKYRDTLNAILKAKTGYPNMVISMYNYQIHLNRYVMDSLDLDREDIIETVVRFMEKQPEVMRVFDIAELEETTLPAKIKSMIANGYAPDRGGDIQLVLYPQYIDGGPTGTTHGLWNPYDAHIPLVWYGWNIKPGKSNKEVYMTDIAPTIAALLHIQMPNGTVGTVIEAIRP</sequence>
<keyword evidence="2" id="KW-0479">Metal-binding</keyword>
<gene>
    <name evidence="5" type="ORF">L0U88_04795</name>
</gene>